<evidence type="ECO:0000256" key="1">
    <source>
        <dbReference type="SAM" id="MobiDB-lite"/>
    </source>
</evidence>
<dbReference type="EMBL" id="CP132508">
    <property type="protein sequence ID" value="WPD19781.1"/>
    <property type="molecule type" value="Genomic_DNA"/>
</dbReference>
<organism evidence="2 3">
    <name type="scientific">Thermaerobacter composti</name>
    <dbReference type="NCBI Taxonomy" id="554949"/>
    <lineage>
        <taxon>Bacteria</taxon>
        <taxon>Bacillati</taxon>
        <taxon>Bacillota</taxon>
        <taxon>Clostridia</taxon>
        <taxon>Eubacteriales</taxon>
        <taxon>Clostridiales Family XVII. Incertae Sedis</taxon>
        <taxon>Thermaerobacter</taxon>
    </lineage>
</organism>
<dbReference type="RefSeq" id="WP_318751267.1">
    <property type="nucleotide sequence ID" value="NZ_CP132508.1"/>
</dbReference>
<gene>
    <name evidence="2" type="ORF">Q5761_03735</name>
</gene>
<dbReference type="Proteomes" id="UP001304683">
    <property type="component" value="Chromosome"/>
</dbReference>
<sequence>MAAEDRDRMSPPDERGQEEARRALEAVRRGVTPPGGFDAWLHLVAVRVDSARERRDVAKEDGVRVATASLTAPNDPRDPLALFFIPPARVEAELRRLLEPLATDCRSGPGPAAGTGGATATPGVEAGGAAPPRLGPRRGPADGHGGNGPDGPSAGAGESGWLLQVGVSGMAYRRLAEAPAGFVPRYRLPRRTGAEPVWAADEPWWCPCRRLAVDPAGIARELAETLVRRLDEPARPSAGGPGDGPAT</sequence>
<feature type="region of interest" description="Disordered" evidence="1">
    <location>
        <begin position="105"/>
        <end position="159"/>
    </location>
</feature>
<name>A0ABZ0QQK8_9FIRM</name>
<reference evidence="2 3" key="1">
    <citation type="submission" date="2023-08" db="EMBL/GenBank/DDBJ databases">
        <title>Genome sequence of Thermaerobacter compostii strain Ins1, a spore-forming filamentous bacterium isolated from a deep geothermal reservoir.</title>
        <authorList>
            <person name="Bregnard D."/>
            <person name="Gonzalez D."/>
            <person name="Junier P."/>
        </authorList>
    </citation>
    <scope>NUCLEOTIDE SEQUENCE [LARGE SCALE GENOMIC DNA]</scope>
    <source>
        <strain evidence="2 3">Ins1</strain>
    </source>
</reference>
<evidence type="ECO:0000313" key="2">
    <source>
        <dbReference type="EMBL" id="WPD19781.1"/>
    </source>
</evidence>
<accession>A0ABZ0QQK8</accession>
<protein>
    <submittedName>
        <fullName evidence="2">Uncharacterized protein</fullName>
    </submittedName>
</protein>
<evidence type="ECO:0000313" key="3">
    <source>
        <dbReference type="Proteomes" id="UP001304683"/>
    </source>
</evidence>
<keyword evidence="3" id="KW-1185">Reference proteome</keyword>
<feature type="compositionally biased region" description="Low complexity" evidence="1">
    <location>
        <begin position="118"/>
        <end position="132"/>
    </location>
</feature>
<proteinExistence type="predicted"/>
<feature type="region of interest" description="Disordered" evidence="1">
    <location>
        <begin position="1"/>
        <end position="22"/>
    </location>
</feature>